<proteinExistence type="inferred from homology"/>
<dbReference type="Gene3D" id="3.30.470.20">
    <property type="entry name" value="ATP-grasp fold, B domain"/>
    <property type="match status" value="1"/>
</dbReference>
<evidence type="ECO:0000256" key="10">
    <source>
        <dbReference type="ARBA" id="ARBA00023273"/>
    </source>
</evidence>
<keyword evidence="12" id="KW-1185">Reference proteome</keyword>
<keyword evidence="7" id="KW-0067">ATP-binding</keyword>
<accession>C1EH71</accession>
<dbReference type="AlphaFoldDB" id="C1EH71"/>
<dbReference type="eggNOG" id="KOG2157">
    <property type="taxonomic scope" value="Eukaryota"/>
</dbReference>
<dbReference type="PANTHER" id="PTHR12241">
    <property type="entry name" value="TUBULIN POLYGLUTAMYLASE"/>
    <property type="match status" value="1"/>
</dbReference>
<reference evidence="11 12" key="1">
    <citation type="journal article" date="2009" name="Science">
        <title>Green evolution and dynamic adaptations revealed by genomes of the marine picoeukaryotes Micromonas.</title>
        <authorList>
            <person name="Worden A.Z."/>
            <person name="Lee J.H."/>
            <person name="Mock T."/>
            <person name="Rouze P."/>
            <person name="Simmons M.P."/>
            <person name="Aerts A.L."/>
            <person name="Allen A.E."/>
            <person name="Cuvelier M.L."/>
            <person name="Derelle E."/>
            <person name="Everett M.V."/>
            <person name="Foulon E."/>
            <person name="Grimwood J."/>
            <person name="Gundlach H."/>
            <person name="Henrissat B."/>
            <person name="Napoli C."/>
            <person name="McDonald S.M."/>
            <person name="Parker M.S."/>
            <person name="Rombauts S."/>
            <person name="Salamov A."/>
            <person name="Von Dassow P."/>
            <person name="Badger J.H."/>
            <person name="Coutinho P.M."/>
            <person name="Demir E."/>
            <person name="Dubchak I."/>
            <person name="Gentemann C."/>
            <person name="Eikrem W."/>
            <person name="Gready J.E."/>
            <person name="John U."/>
            <person name="Lanier W."/>
            <person name="Lindquist E.A."/>
            <person name="Lucas S."/>
            <person name="Mayer K.F."/>
            <person name="Moreau H."/>
            <person name="Not F."/>
            <person name="Otillar R."/>
            <person name="Panaud O."/>
            <person name="Pangilinan J."/>
            <person name="Paulsen I."/>
            <person name="Piegu B."/>
            <person name="Poliakov A."/>
            <person name="Robbens S."/>
            <person name="Schmutz J."/>
            <person name="Toulza E."/>
            <person name="Wyss T."/>
            <person name="Zelensky A."/>
            <person name="Zhou K."/>
            <person name="Armbrust E.V."/>
            <person name="Bhattacharya D."/>
            <person name="Goodenough U.W."/>
            <person name="Van de Peer Y."/>
            <person name="Grigoriev I.V."/>
        </authorList>
    </citation>
    <scope>NUCLEOTIDE SEQUENCE [LARGE SCALE GENOMIC DNA]</scope>
    <source>
        <strain evidence="12">RCC299 / NOUM17</strain>
    </source>
</reference>
<dbReference type="SUPFAM" id="SSF56059">
    <property type="entry name" value="Glutathione synthetase ATP-binding domain-like"/>
    <property type="match status" value="1"/>
</dbReference>
<keyword evidence="9" id="KW-0206">Cytoskeleton</keyword>
<comment type="similarity">
    <text evidence="2">Belongs to the tubulin polyglutamylase family.</text>
</comment>
<keyword evidence="5" id="KW-0493">Microtubule</keyword>
<name>C1EH71_MICCC</name>
<evidence type="ECO:0000256" key="8">
    <source>
        <dbReference type="ARBA" id="ARBA00023069"/>
    </source>
</evidence>
<dbReference type="GO" id="GO:0000226">
    <property type="term" value="P:microtubule cytoskeleton organization"/>
    <property type="evidence" value="ECO:0007669"/>
    <property type="project" value="TreeGrafter"/>
</dbReference>
<organism evidence="11 12">
    <name type="scientific">Micromonas commoda (strain RCC299 / NOUM17 / CCMP2709)</name>
    <name type="common">Picoplanktonic green alga</name>
    <dbReference type="NCBI Taxonomy" id="296587"/>
    <lineage>
        <taxon>Eukaryota</taxon>
        <taxon>Viridiplantae</taxon>
        <taxon>Chlorophyta</taxon>
        <taxon>Mamiellophyceae</taxon>
        <taxon>Mamiellales</taxon>
        <taxon>Mamiellaceae</taxon>
        <taxon>Micromonas</taxon>
    </lineage>
</organism>
<dbReference type="GO" id="GO:0015631">
    <property type="term" value="F:tubulin binding"/>
    <property type="evidence" value="ECO:0007669"/>
    <property type="project" value="TreeGrafter"/>
</dbReference>
<dbReference type="Proteomes" id="UP000002009">
    <property type="component" value="Chromosome 14"/>
</dbReference>
<dbReference type="STRING" id="296587.C1EH71"/>
<evidence type="ECO:0000256" key="7">
    <source>
        <dbReference type="ARBA" id="ARBA00022840"/>
    </source>
</evidence>
<comment type="subcellular location">
    <subcellularLocation>
        <location evidence="1">Cytoplasm</location>
        <location evidence="1">Cytoskeleton</location>
        <location evidence="1">Cilium basal body</location>
    </subcellularLocation>
</comment>
<keyword evidence="8" id="KW-0969">Cilium</keyword>
<evidence type="ECO:0000256" key="9">
    <source>
        <dbReference type="ARBA" id="ARBA00023212"/>
    </source>
</evidence>
<dbReference type="GO" id="GO:0005874">
    <property type="term" value="C:microtubule"/>
    <property type="evidence" value="ECO:0007669"/>
    <property type="project" value="UniProtKB-KW"/>
</dbReference>
<dbReference type="GO" id="GO:0070740">
    <property type="term" value="F:tubulin-glutamic acid ligase activity"/>
    <property type="evidence" value="ECO:0007669"/>
    <property type="project" value="TreeGrafter"/>
</dbReference>
<dbReference type="PROSITE" id="PS51221">
    <property type="entry name" value="TTL"/>
    <property type="match status" value="1"/>
</dbReference>
<dbReference type="GeneID" id="8248919"/>
<evidence type="ECO:0000313" key="12">
    <source>
        <dbReference type="Proteomes" id="UP000002009"/>
    </source>
</evidence>
<evidence type="ECO:0000256" key="6">
    <source>
        <dbReference type="ARBA" id="ARBA00022741"/>
    </source>
</evidence>
<evidence type="ECO:0000256" key="3">
    <source>
        <dbReference type="ARBA" id="ARBA00022490"/>
    </source>
</evidence>
<dbReference type="EMBL" id="CP001332">
    <property type="protein sequence ID" value="ACO67455.1"/>
    <property type="molecule type" value="Genomic_DNA"/>
</dbReference>
<keyword evidence="6" id="KW-0547">Nucleotide-binding</keyword>
<dbReference type="OrthoDB" id="564098at2759"/>
<dbReference type="GO" id="GO:0005524">
    <property type="term" value="F:ATP binding"/>
    <property type="evidence" value="ECO:0007669"/>
    <property type="project" value="UniProtKB-KW"/>
</dbReference>
<evidence type="ECO:0000256" key="5">
    <source>
        <dbReference type="ARBA" id="ARBA00022701"/>
    </source>
</evidence>
<evidence type="ECO:0008006" key="13">
    <source>
        <dbReference type="Google" id="ProtNLM"/>
    </source>
</evidence>
<evidence type="ECO:0000256" key="2">
    <source>
        <dbReference type="ARBA" id="ARBA00006118"/>
    </source>
</evidence>
<dbReference type="InParanoid" id="C1EH71"/>
<dbReference type="GO" id="GO:0036064">
    <property type="term" value="C:ciliary basal body"/>
    <property type="evidence" value="ECO:0007669"/>
    <property type="project" value="TreeGrafter"/>
</dbReference>
<dbReference type="RefSeq" id="XP_002506197.1">
    <property type="nucleotide sequence ID" value="XM_002506151.1"/>
</dbReference>
<evidence type="ECO:0000256" key="1">
    <source>
        <dbReference type="ARBA" id="ARBA00004120"/>
    </source>
</evidence>
<dbReference type="Pfam" id="PF03133">
    <property type="entry name" value="TTL"/>
    <property type="match status" value="1"/>
</dbReference>
<sequence length="472" mass="53422">MGEPLKYRTDFDKHVVTCNFERRGWERWDPRYDDDWHVFWASVSTIKQIFAPENGIRLGDHQIVNHFPNHYELTRKDLMVKNITRWRKACEKEAALEANGAGQTNGNFNNTGMSATELLPKLDFVPATFSLPSDYSLFVEEFRRRPDRTWIMKPVGKAQGKGIFLINKLTQIKKWSNGYAAKDGSSAQWKSAEERRAENEKTESYIVSRYVQDPLLIGGKKFDLRVYVVVTSYRPLRAFTSRLGFARFCSVSYSEAKSEMDNPFVHLTNVAIQKRGDDYNESHGNKWPIHLLRLYIAGTRSESVADELFWGINEAIIYSLKSVQNVIINDRRCFELYGYDLLIDERLKPWLIEVNASPSLTCTTEEDRRLKDRVIRDTLAVAVPPGKLEAAAGGVSITTAMSRLSRGGRSNSVGVSGDVYERDWARTGGVPESVLGTMDVLIDETVVGVGDAVGRRSGTAQRGRSVTRGVSR</sequence>
<gene>
    <name evidence="11" type="ORF">MICPUN_88360</name>
</gene>
<dbReference type="KEGG" id="mis:MICPUN_88360"/>
<keyword evidence="4" id="KW-0436">Ligase</keyword>
<protein>
    <recommendedName>
        <fullName evidence="13">Tubulin--tyrosine ligase-like protein 9</fullName>
    </recommendedName>
</protein>
<evidence type="ECO:0000313" key="11">
    <source>
        <dbReference type="EMBL" id="ACO67455.1"/>
    </source>
</evidence>
<dbReference type="PANTHER" id="PTHR12241:SF31">
    <property type="entry name" value="POLYGLUTAMYLASE COMPLEX SUBUNIT TTLL1"/>
    <property type="match status" value="1"/>
</dbReference>
<keyword evidence="10" id="KW-0966">Cell projection</keyword>
<dbReference type="InterPro" id="IPR004344">
    <property type="entry name" value="TTL/TTLL_fam"/>
</dbReference>
<dbReference type="OMA" id="DWNFYWS"/>
<evidence type="ECO:0000256" key="4">
    <source>
        <dbReference type="ARBA" id="ARBA00022598"/>
    </source>
</evidence>
<keyword evidence="3" id="KW-0963">Cytoplasm</keyword>